<organism evidence="7 8">
    <name type="scientific">Thauera sinica</name>
    <dbReference type="NCBI Taxonomy" id="2665146"/>
    <lineage>
        <taxon>Bacteria</taxon>
        <taxon>Pseudomonadati</taxon>
        <taxon>Pseudomonadota</taxon>
        <taxon>Betaproteobacteria</taxon>
        <taxon>Rhodocyclales</taxon>
        <taxon>Zoogloeaceae</taxon>
        <taxon>Thauera</taxon>
    </lineage>
</organism>
<name>A0ABW1AMR2_9RHOO</name>
<reference evidence="8" key="1">
    <citation type="journal article" date="2019" name="Int. J. Syst. Evol. Microbiol.">
        <title>The Global Catalogue of Microorganisms (GCM) 10K type strain sequencing project: providing services to taxonomists for standard genome sequencing and annotation.</title>
        <authorList>
            <consortium name="The Broad Institute Genomics Platform"/>
            <consortium name="The Broad Institute Genome Sequencing Center for Infectious Disease"/>
            <person name="Wu L."/>
            <person name="Ma J."/>
        </authorList>
    </citation>
    <scope>NUCLEOTIDE SEQUENCE [LARGE SCALE GENOMIC DNA]</scope>
    <source>
        <strain evidence="8">SHR3</strain>
    </source>
</reference>
<dbReference type="EC" id="1.5.1.38" evidence="7"/>
<feature type="region of interest" description="Disordered" evidence="5">
    <location>
        <begin position="175"/>
        <end position="202"/>
    </location>
</feature>
<keyword evidence="3" id="KW-0288">FMN</keyword>
<gene>
    <name evidence="7" type="primary">ssuE</name>
    <name evidence="7" type="ORF">ACFPTN_03555</name>
</gene>
<evidence type="ECO:0000256" key="2">
    <source>
        <dbReference type="ARBA" id="ARBA00022630"/>
    </source>
</evidence>
<dbReference type="Proteomes" id="UP001595974">
    <property type="component" value="Unassembled WGS sequence"/>
</dbReference>
<comment type="similarity">
    <text evidence="1">Belongs to the SsuE family.</text>
</comment>
<dbReference type="PANTHER" id="PTHR43408">
    <property type="entry name" value="FMN REDUCTASE (NADPH)"/>
    <property type="match status" value="1"/>
</dbReference>
<sequence length="202" mass="21047">MTILTLSGSPSATSKSHRILQHIATELRARGNRVDSLSVRELPPAALLAADAGEPTIAAALARVARARAVVIGTPVYKAAYSGLLKTFLDLLPQDGLSGKTILPLATGGSLAHTLALDYGLKPVLSALGARHLLASIYVVDGQVKLVDGQPLELDGAVDQRIGEGLFRLQEALTPDDRAARPPLPEHAPAGDHEPLAVRCGA</sequence>
<keyword evidence="4 7" id="KW-0560">Oxidoreductase</keyword>
<evidence type="ECO:0000256" key="4">
    <source>
        <dbReference type="ARBA" id="ARBA00023002"/>
    </source>
</evidence>
<evidence type="ECO:0000313" key="8">
    <source>
        <dbReference type="Proteomes" id="UP001595974"/>
    </source>
</evidence>
<feature type="domain" description="NADPH-dependent FMN reductase-like" evidence="6">
    <location>
        <begin position="1"/>
        <end position="141"/>
    </location>
</feature>
<dbReference type="Gene3D" id="3.40.50.360">
    <property type="match status" value="1"/>
</dbReference>
<dbReference type="RefSeq" id="WP_096448709.1">
    <property type="nucleotide sequence ID" value="NZ_JBHSOG010000010.1"/>
</dbReference>
<protein>
    <submittedName>
        <fullName evidence="7">NADPH-dependent FMN reductase</fullName>
        <ecNumber evidence="7">1.5.1.38</ecNumber>
    </submittedName>
</protein>
<evidence type="ECO:0000313" key="7">
    <source>
        <dbReference type="EMBL" id="MFC5768441.1"/>
    </source>
</evidence>
<keyword evidence="8" id="KW-1185">Reference proteome</keyword>
<dbReference type="InterPro" id="IPR051814">
    <property type="entry name" value="NAD(P)H-dep_FMN_reductase"/>
</dbReference>
<comment type="caution">
    <text evidence="7">The sequence shown here is derived from an EMBL/GenBank/DDBJ whole genome shotgun (WGS) entry which is preliminary data.</text>
</comment>
<dbReference type="GO" id="GO:0052873">
    <property type="term" value="F:FMN reductase (NADPH) activity"/>
    <property type="evidence" value="ECO:0007669"/>
    <property type="project" value="UniProtKB-EC"/>
</dbReference>
<evidence type="ECO:0000256" key="3">
    <source>
        <dbReference type="ARBA" id="ARBA00022643"/>
    </source>
</evidence>
<dbReference type="EMBL" id="JBHSOG010000010">
    <property type="protein sequence ID" value="MFC5768441.1"/>
    <property type="molecule type" value="Genomic_DNA"/>
</dbReference>
<evidence type="ECO:0000259" key="6">
    <source>
        <dbReference type="Pfam" id="PF03358"/>
    </source>
</evidence>
<accession>A0ABW1AMR2</accession>
<dbReference type="InterPro" id="IPR029039">
    <property type="entry name" value="Flavoprotein-like_sf"/>
</dbReference>
<proteinExistence type="inferred from homology"/>
<dbReference type="InterPro" id="IPR020048">
    <property type="entry name" value="NADPH-dep_FMN_reduc_SsuE"/>
</dbReference>
<dbReference type="NCBIfam" id="TIGR03567">
    <property type="entry name" value="FMN_reduc_SsuE"/>
    <property type="match status" value="1"/>
</dbReference>
<evidence type="ECO:0000256" key="1">
    <source>
        <dbReference type="ARBA" id="ARBA00005990"/>
    </source>
</evidence>
<evidence type="ECO:0000256" key="5">
    <source>
        <dbReference type="SAM" id="MobiDB-lite"/>
    </source>
</evidence>
<dbReference type="SUPFAM" id="SSF52218">
    <property type="entry name" value="Flavoproteins"/>
    <property type="match status" value="1"/>
</dbReference>
<keyword evidence="2" id="KW-0285">Flavoprotein</keyword>
<dbReference type="Pfam" id="PF03358">
    <property type="entry name" value="FMN_red"/>
    <property type="match status" value="1"/>
</dbReference>
<dbReference type="InterPro" id="IPR005025">
    <property type="entry name" value="FMN_Rdtase-like_dom"/>
</dbReference>
<dbReference type="PANTHER" id="PTHR43408:SF1">
    <property type="entry name" value="FMN REDUCTASE (NADPH)"/>
    <property type="match status" value="1"/>
</dbReference>